<sequence>MLIKIRVFTPLSRTHIRISDPPLHVTQRRPSLLTPPRENSYSPHISTMLVSIPHDIVPIDAKGPVLVTNGG</sequence>
<dbReference type="EMBL" id="KL197716">
    <property type="protein sequence ID" value="KDQ58937.1"/>
    <property type="molecule type" value="Genomic_DNA"/>
</dbReference>
<protein>
    <submittedName>
        <fullName evidence="1">Uncharacterized protein</fullName>
    </submittedName>
</protein>
<evidence type="ECO:0000313" key="2">
    <source>
        <dbReference type="Proteomes" id="UP000027265"/>
    </source>
</evidence>
<organism evidence="1 2">
    <name type="scientific">Jaapia argillacea MUCL 33604</name>
    <dbReference type="NCBI Taxonomy" id="933084"/>
    <lineage>
        <taxon>Eukaryota</taxon>
        <taxon>Fungi</taxon>
        <taxon>Dikarya</taxon>
        <taxon>Basidiomycota</taxon>
        <taxon>Agaricomycotina</taxon>
        <taxon>Agaricomycetes</taxon>
        <taxon>Agaricomycetidae</taxon>
        <taxon>Jaapiales</taxon>
        <taxon>Jaapiaceae</taxon>
        <taxon>Jaapia</taxon>
    </lineage>
</organism>
<dbReference type="InParanoid" id="A0A067Q647"/>
<dbReference type="Proteomes" id="UP000027265">
    <property type="component" value="Unassembled WGS sequence"/>
</dbReference>
<reference evidence="2" key="1">
    <citation type="journal article" date="2014" name="Proc. Natl. Acad. Sci. U.S.A.">
        <title>Extensive sampling of basidiomycete genomes demonstrates inadequacy of the white-rot/brown-rot paradigm for wood decay fungi.</title>
        <authorList>
            <person name="Riley R."/>
            <person name="Salamov A.A."/>
            <person name="Brown D.W."/>
            <person name="Nagy L.G."/>
            <person name="Floudas D."/>
            <person name="Held B.W."/>
            <person name="Levasseur A."/>
            <person name="Lombard V."/>
            <person name="Morin E."/>
            <person name="Otillar R."/>
            <person name="Lindquist E.A."/>
            <person name="Sun H."/>
            <person name="LaButti K.M."/>
            <person name="Schmutz J."/>
            <person name="Jabbour D."/>
            <person name="Luo H."/>
            <person name="Baker S.E."/>
            <person name="Pisabarro A.G."/>
            <person name="Walton J.D."/>
            <person name="Blanchette R.A."/>
            <person name="Henrissat B."/>
            <person name="Martin F."/>
            <person name="Cullen D."/>
            <person name="Hibbett D.S."/>
            <person name="Grigoriev I.V."/>
        </authorList>
    </citation>
    <scope>NUCLEOTIDE SEQUENCE [LARGE SCALE GENOMIC DNA]</scope>
    <source>
        <strain evidence="2">MUCL 33604</strain>
    </source>
</reference>
<gene>
    <name evidence="1" type="ORF">JAAARDRAFT_648158</name>
</gene>
<dbReference type="AlphaFoldDB" id="A0A067Q647"/>
<proteinExistence type="predicted"/>
<name>A0A067Q647_9AGAM</name>
<dbReference type="HOGENOM" id="CLU_2740395_0_0_1"/>
<accession>A0A067Q647</accession>
<evidence type="ECO:0000313" key="1">
    <source>
        <dbReference type="EMBL" id="KDQ58937.1"/>
    </source>
</evidence>
<keyword evidence="2" id="KW-1185">Reference proteome</keyword>